<feature type="transmembrane region" description="Helical" evidence="2">
    <location>
        <begin position="56"/>
        <end position="77"/>
    </location>
</feature>
<dbReference type="Proteomes" id="UP000477010">
    <property type="component" value="Unassembled WGS sequence"/>
</dbReference>
<feature type="coiled-coil region" evidence="1">
    <location>
        <begin position="101"/>
        <end position="135"/>
    </location>
</feature>
<dbReference type="AlphaFoldDB" id="A0A6A8KF57"/>
<dbReference type="RefSeq" id="WP_154251912.1">
    <property type="nucleotide sequence ID" value="NZ_WKPZ01000007.1"/>
</dbReference>
<comment type="caution">
    <text evidence="3">The sequence shown here is derived from an EMBL/GenBank/DDBJ whole genome shotgun (WGS) entry which is preliminary data.</text>
</comment>
<gene>
    <name evidence="3" type="ORF">GKD85_05665</name>
</gene>
<accession>A0A6A8KF57</accession>
<evidence type="ECO:0000256" key="1">
    <source>
        <dbReference type="SAM" id="Coils"/>
    </source>
</evidence>
<evidence type="ECO:0000313" key="4">
    <source>
        <dbReference type="Proteomes" id="UP000477010"/>
    </source>
</evidence>
<proteinExistence type="predicted"/>
<sequence>MEENINSSNKEKMHKSKTKPAIGWFLLGTAILFIGVALLVHIFSPKIDSLITADGMLSYVISCISSAATVGLAYVAYRQTERANSMAEMMTEQSNLIARQANELTEKSDKTAQKANELSQQANALSERVTLLEESRYKMEVRPFVLVTNWEVKTGRPDGDNIISYQMADCDANDTVSIVLELTNTTQCFEIVQYKEAETASENDKTPTKWGRSVVNRNSVSIGIPSGESRKVCFYANKKFFAKTEGHDIDIQFILINRFGDRFNESMKLCVMRLNWERGDCMIFPQNYKVQEYAKDHKTLLE</sequence>
<organism evidence="3 4">
    <name type="scientific">Faecalibacterium prausnitzii</name>
    <dbReference type="NCBI Taxonomy" id="853"/>
    <lineage>
        <taxon>Bacteria</taxon>
        <taxon>Bacillati</taxon>
        <taxon>Bacillota</taxon>
        <taxon>Clostridia</taxon>
        <taxon>Eubacteriales</taxon>
        <taxon>Oscillospiraceae</taxon>
        <taxon>Faecalibacterium</taxon>
    </lineage>
</organism>
<dbReference type="EMBL" id="WKQE01000005">
    <property type="protein sequence ID" value="MSC80309.1"/>
    <property type="molecule type" value="Genomic_DNA"/>
</dbReference>
<protein>
    <submittedName>
        <fullName evidence="3">Uncharacterized protein</fullName>
    </submittedName>
</protein>
<feature type="transmembrane region" description="Helical" evidence="2">
    <location>
        <begin position="21"/>
        <end position="44"/>
    </location>
</feature>
<evidence type="ECO:0000313" key="3">
    <source>
        <dbReference type="EMBL" id="MSC80309.1"/>
    </source>
</evidence>
<reference evidence="3 4" key="1">
    <citation type="journal article" date="2019" name="Nat. Med.">
        <title>A library of human gut bacterial isolates paired with longitudinal multiomics data enables mechanistic microbiome research.</title>
        <authorList>
            <person name="Poyet M."/>
            <person name="Groussin M."/>
            <person name="Gibbons S.M."/>
            <person name="Avila-Pacheco J."/>
            <person name="Jiang X."/>
            <person name="Kearney S.M."/>
            <person name="Perrotta A.R."/>
            <person name="Berdy B."/>
            <person name="Zhao S."/>
            <person name="Lieberman T.D."/>
            <person name="Swanson P.K."/>
            <person name="Smith M."/>
            <person name="Roesemann S."/>
            <person name="Alexander J.E."/>
            <person name="Rich S.A."/>
            <person name="Livny J."/>
            <person name="Vlamakis H."/>
            <person name="Clish C."/>
            <person name="Bullock K."/>
            <person name="Deik A."/>
            <person name="Scott J."/>
            <person name="Pierce K.A."/>
            <person name="Xavier R.J."/>
            <person name="Alm E.J."/>
        </authorList>
    </citation>
    <scope>NUCLEOTIDE SEQUENCE [LARGE SCALE GENOMIC DNA]</scope>
    <source>
        <strain evidence="3 4">BIOML-B9</strain>
    </source>
</reference>
<keyword evidence="2" id="KW-0472">Membrane</keyword>
<keyword evidence="2" id="KW-0812">Transmembrane</keyword>
<keyword evidence="2" id="KW-1133">Transmembrane helix</keyword>
<evidence type="ECO:0000256" key="2">
    <source>
        <dbReference type="SAM" id="Phobius"/>
    </source>
</evidence>
<name>A0A6A8KF57_9FIRM</name>
<keyword evidence="1" id="KW-0175">Coiled coil</keyword>